<reference evidence="3 4" key="1">
    <citation type="submission" date="2016-09" db="EMBL/GenBank/DDBJ databases">
        <title>Desulfuribacillus arsenicus sp. nov., an obligately anaerobic, dissimilatory arsenic- and antimonate-reducing bacterium isolated from anoxic sediments.</title>
        <authorList>
            <person name="Abin C.A."/>
            <person name="Hollibaugh J.T."/>
        </authorList>
    </citation>
    <scope>NUCLEOTIDE SEQUENCE [LARGE SCALE GENOMIC DNA]</scope>
    <source>
        <strain evidence="3 4">MLFW-2</strain>
    </source>
</reference>
<dbReference type="InterPro" id="IPR036034">
    <property type="entry name" value="PDZ_sf"/>
</dbReference>
<dbReference type="PROSITE" id="PS50106">
    <property type="entry name" value="PDZ"/>
    <property type="match status" value="1"/>
</dbReference>
<dbReference type="InterPro" id="IPR001478">
    <property type="entry name" value="PDZ"/>
</dbReference>
<dbReference type="Pfam" id="PF17820">
    <property type="entry name" value="PDZ_6"/>
    <property type="match status" value="1"/>
</dbReference>
<dbReference type="NCBIfam" id="TIGR02860">
    <property type="entry name" value="spore_IV_B"/>
    <property type="match status" value="1"/>
</dbReference>
<protein>
    <submittedName>
        <fullName evidence="3">SpoIVB peptidase</fullName>
    </submittedName>
</protein>
<organism evidence="3 4">
    <name type="scientific">Desulfuribacillus stibiiarsenatis</name>
    <dbReference type="NCBI Taxonomy" id="1390249"/>
    <lineage>
        <taxon>Bacteria</taxon>
        <taxon>Bacillati</taxon>
        <taxon>Bacillota</taxon>
        <taxon>Desulfuribacillia</taxon>
        <taxon>Desulfuribacillales</taxon>
        <taxon>Desulfuribacillaceae</taxon>
        <taxon>Desulfuribacillus</taxon>
    </lineage>
</organism>
<dbReference type="SUPFAM" id="SSF50156">
    <property type="entry name" value="PDZ domain-like"/>
    <property type="match status" value="1"/>
</dbReference>
<evidence type="ECO:0000313" key="4">
    <source>
        <dbReference type="Proteomes" id="UP000095255"/>
    </source>
</evidence>
<dbReference type="EMBL" id="MJAT01000012">
    <property type="protein sequence ID" value="OEH85946.1"/>
    <property type="molecule type" value="Genomic_DNA"/>
</dbReference>
<feature type="domain" description="PDZ" evidence="1">
    <location>
        <begin position="94"/>
        <end position="165"/>
    </location>
</feature>
<dbReference type="Gene3D" id="2.30.42.10">
    <property type="match status" value="1"/>
</dbReference>
<dbReference type="InterPro" id="IPR014219">
    <property type="entry name" value="SpoIVB"/>
</dbReference>
<dbReference type="STRING" id="1390249.BHU72_02445"/>
<dbReference type="InterPro" id="IPR009003">
    <property type="entry name" value="Peptidase_S1_PA"/>
</dbReference>
<dbReference type="SMART" id="SM00228">
    <property type="entry name" value="PDZ"/>
    <property type="match status" value="1"/>
</dbReference>
<gene>
    <name evidence="3" type="ORF">BHU72_02445</name>
</gene>
<keyword evidence="4" id="KW-1185">Reference proteome</keyword>
<dbReference type="PROSITE" id="PS51494">
    <property type="entry name" value="SPOIVB"/>
    <property type="match status" value="1"/>
</dbReference>
<dbReference type="InterPro" id="IPR008763">
    <property type="entry name" value="Peptidase_S55"/>
</dbReference>
<proteinExistence type="predicted"/>
<sequence length="403" mass="44214">MAIIAVTFSTPVQNFHSIPVQFKMFEGQSTDLNFYSVIETHTNNQEVLAVSGTELKTIKTGVSELTFKLFGVLPIKKVHVQVLPETKLYPGGHSIGVKLKSEGVMVVGFYLIDGEDKKVSPGEQANIKVGDYILSINGEKVNDVSIISKFIDTDKPLEMEVRRNDRTFKTVVEPMYDAKAKNHRIGLYIRDSAAGVGTLTFFDPRTKMYGALGHVITDMDTGQPIEVGSGEIFPSKVTSIDKGQKGKPGEKRCVMGNDDERLGNIISNNSLGIYGKLTDVPKDYFAQEPLPIALAHDVKTGPAKIYTVVNGDKIEQYDIEVVNVIPQRFSSTKGMVIRVTDERLLNQTGGIIQGMSGSPIIQDGKIIGAVTHVFVNDPTMGYGCYIEWMLKEANDNAKVFDAA</sequence>
<evidence type="ECO:0000259" key="1">
    <source>
        <dbReference type="PROSITE" id="PS50106"/>
    </source>
</evidence>
<evidence type="ECO:0000259" key="2">
    <source>
        <dbReference type="PROSITE" id="PS51494"/>
    </source>
</evidence>
<accession>A0A1E5L747</accession>
<dbReference type="AlphaFoldDB" id="A0A1E5L747"/>
<dbReference type="InterPro" id="IPR041489">
    <property type="entry name" value="PDZ_6"/>
</dbReference>
<comment type="caution">
    <text evidence="3">The sequence shown here is derived from an EMBL/GenBank/DDBJ whole genome shotgun (WGS) entry which is preliminary data.</text>
</comment>
<dbReference type="SUPFAM" id="SSF50494">
    <property type="entry name" value="Trypsin-like serine proteases"/>
    <property type="match status" value="1"/>
</dbReference>
<dbReference type="Proteomes" id="UP000095255">
    <property type="component" value="Unassembled WGS sequence"/>
</dbReference>
<evidence type="ECO:0000313" key="3">
    <source>
        <dbReference type="EMBL" id="OEH85946.1"/>
    </source>
</evidence>
<dbReference type="Pfam" id="PF05580">
    <property type="entry name" value="Peptidase_S55"/>
    <property type="match status" value="1"/>
</dbReference>
<feature type="domain" description="Peptidase S55" evidence="2">
    <location>
        <begin position="166"/>
        <end position="403"/>
    </location>
</feature>
<name>A0A1E5L747_9FIRM</name>